<dbReference type="AlphaFoldDB" id="A0A6G3ZVB3"/>
<comment type="caution">
    <text evidence="1">The sequence shown here is derived from an EMBL/GenBank/DDBJ whole genome shotgun (WGS) entry which is preliminary data.</text>
</comment>
<organism evidence="1">
    <name type="scientific">Paenibacillus sp. SYP-B3998</name>
    <dbReference type="NCBI Taxonomy" id="2678564"/>
    <lineage>
        <taxon>Bacteria</taxon>
        <taxon>Bacillati</taxon>
        <taxon>Bacillota</taxon>
        <taxon>Bacilli</taxon>
        <taxon>Bacillales</taxon>
        <taxon>Paenibacillaceae</taxon>
        <taxon>Paenibacillus</taxon>
    </lineage>
</organism>
<dbReference type="RefSeq" id="WP_163941966.1">
    <property type="nucleotide sequence ID" value="NZ_JAAIKC010000001.1"/>
</dbReference>
<name>A0A6G3ZVB3_9BACL</name>
<reference evidence="1" key="1">
    <citation type="submission" date="2020-02" db="EMBL/GenBank/DDBJ databases">
        <authorList>
            <person name="Shen X.-R."/>
            <person name="Zhang Y.-X."/>
        </authorList>
    </citation>
    <scope>NUCLEOTIDE SEQUENCE</scope>
    <source>
        <strain evidence="1">SYP-B3998</strain>
    </source>
</reference>
<sequence length="71" mass="8115">MAKQQHRWNLRLKSSNVYLGTVYLGDPLPEVEDVIMIGDKKYTILELGSTRDAGDVFVEEFKAAKEESKKK</sequence>
<protein>
    <submittedName>
        <fullName evidence="1">Uncharacterized protein</fullName>
    </submittedName>
</protein>
<evidence type="ECO:0000313" key="1">
    <source>
        <dbReference type="EMBL" id="NEW05357.1"/>
    </source>
</evidence>
<dbReference type="EMBL" id="JAAIKC010000001">
    <property type="protein sequence ID" value="NEW05357.1"/>
    <property type="molecule type" value="Genomic_DNA"/>
</dbReference>
<proteinExistence type="predicted"/>
<accession>A0A6G3ZVB3</accession>
<gene>
    <name evidence="1" type="ORF">GK047_04915</name>
</gene>